<keyword evidence="6" id="KW-1185">Reference proteome</keyword>
<dbReference type="EMBL" id="CP001681">
    <property type="protein sequence ID" value="ACU05436.1"/>
    <property type="molecule type" value="Genomic_DNA"/>
</dbReference>
<dbReference type="PROSITE" id="PS00622">
    <property type="entry name" value="HTH_LUXR_1"/>
    <property type="match status" value="1"/>
</dbReference>
<dbReference type="AlphaFoldDB" id="C6Y3Z3"/>
<evidence type="ECO:0000313" key="6">
    <source>
        <dbReference type="Proteomes" id="UP000000852"/>
    </source>
</evidence>
<dbReference type="SUPFAM" id="SSF46894">
    <property type="entry name" value="C-terminal effector domain of the bipartite response regulators"/>
    <property type="match status" value="1"/>
</dbReference>
<evidence type="ECO:0000256" key="3">
    <source>
        <dbReference type="ARBA" id="ARBA00023163"/>
    </source>
</evidence>
<dbReference type="PROSITE" id="PS50043">
    <property type="entry name" value="HTH_LUXR_2"/>
    <property type="match status" value="1"/>
</dbReference>
<dbReference type="Gene3D" id="1.10.10.10">
    <property type="entry name" value="Winged helix-like DNA-binding domain superfamily/Winged helix DNA-binding domain"/>
    <property type="match status" value="1"/>
</dbReference>
<dbReference type="InterPro" id="IPR016032">
    <property type="entry name" value="Sig_transdc_resp-reg_C-effctor"/>
</dbReference>
<dbReference type="SMART" id="SM00421">
    <property type="entry name" value="HTH_LUXR"/>
    <property type="match status" value="1"/>
</dbReference>
<dbReference type="GO" id="GO:0003677">
    <property type="term" value="F:DNA binding"/>
    <property type="evidence" value="ECO:0007669"/>
    <property type="project" value="UniProtKB-KW"/>
</dbReference>
<gene>
    <name evidence="5" type="ordered locus">Phep_3241</name>
</gene>
<dbReference type="CDD" id="cd06170">
    <property type="entry name" value="LuxR_C_like"/>
    <property type="match status" value="1"/>
</dbReference>
<keyword evidence="1" id="KW-0805">Transcription regulation</keyword>
<name>C6Y3Z3_PEDHD</name>
<reference evidence="5 6" key="1">
    <citation type="journal article" date="2009" name="Stand. Genomic Sci.">
        <title>Complete genome sequence of Pedobacter heparinus type strain (HIM 762-3).</title>
        <authorList>
            <person name="Han C."/>
            <person name="Spring S."/>
            <person name="Lapidus A."/>
            <person name="Del Rio T.G."/>
            <person name="Tice H."/>
            <person name="Copeland A."/>
            <person name="Cheng J.F."/>
            <person name="Lucas S."/>
            <person name="Chen F."/>
            <person name="Nolan M."/>
            <person name="Bruce D."/>
            <person name="Goodwin L."/>
            <person name="Pitluck S."/>
            <person name="Ivanova N."/>
            <person name="Mavromatis K."/>
            <person name="Mikhailova N."/>
            <person name="Pati A."/>
            <person name="Chen A."/>
            <person name="Palaniappan K."/>
            <person name="Land M."/>
            <person name="Hauser L."/>
            <person name="Chang Y.J."/>
            <person name="Jeffries C.C."/>
            <person name="Saunders E."/>
            <person name="Chertkov O."/>
            <person name="Brettin T."/>
            <person name="Goker M."/>
            <person name="Rohde M."/>
            <person name="Bristow J."/>
            <person name="Eisen J.A."/>
            <person name="Markowitz V."/>
            <person name="Hugenholtz P."/>
            <person name="Kyrpides N.C."/>
            <person name="Klenk H.P."/>
            <person name="Detter J.C."/>
        </authorList>
    </citation>
    <scope>NUCLEOTIDE SEQUENCE [LARGE SCALE GENOMIC DNA]</scope>
    <source>
        <strain evidence="6">ATCC 13125 / DSM 2366 / CIP 104194 / JCM 7457 / NBRC 12017 / NCIMB 9290 / NRRL B-14731 / HIM 762-3</strain>
    </source>
</reference>
<dbReference type="HOGENOM" id="CLU_090315_1_1_10"/>
<dbReference type="InterPro" id="IPR000792">
    <property type="entry name" value="Tscrpt_reg_LuxR_C"/>
</dbReference>
<accession>C6Y3Z3</accession>
<feature type="domain" description="HTH luxR-type" evidence="4">
    <location>
        <begin position="196"/>
        <end position="261"/>
    </location>
</feature>
<dbReference type="eggNOG" id="COG2197">
    <property type="taxonomic scope" value="Bacteria"/>
</dbReference>
<evidence type="ECO:0000256" key="2">
    <source>
        <dbReference type="ARBA" id="ARBA00023125"/>
    </source>
</evidence>
<dbReference type="PRINTS" id="PR00038">
    <property type="entry name" value="HTHLUXR"/>
</dbReference>
<dbReference type="KEGG" id="phe:Phep_3241"/>
<dbReference type="GO" id="GO:0006355">
    <property type="term" value="P:regulation of DNA-templated transcription"/>
    <property type="evidence" value="ECO:0007669"/>
    <property type="project" value="InterPro"/>
</dbReference>
<evidence type="ECO:0000313" key="5">
    <source>
        <dbReference type="EMBL" id="ACU05436.1"/>
    </source>
</evidence>
<evidence type="ECO:0000259" key="4">
    <source>
        <dbReference type="PROSITE" id="PS50043"/>
    </source>
</evidence>
<dbReference type="Proteomes" id="UP000000852">
    <property type="component" value="Chromosome"/>
</dbReference>
<dbReference type="RefSeq" id="WP_015809045.1">
    <property type="nucleotide sequence ID" value="NC_013061.1"/>
</dbReference>
<dbReference type="Pfam" id="PF00196">
    <property type="entry name" value="GerE"/>
    <property type="match status" value="1"/>
</dbReference>
<keyword evidence="3" id="KW-0804">Transcription</keyword>
<dbReference type="Gene3D" id="3.30.450.20">
    <property type="entry name" value="PAS domain"/>
    <property type="match status" value="1"/>
</dbReference>
<protein>
    <submittedName>
        <fullName evidence="5">Regulatory protein LuxR</fullName>
    </submittedName>
</protein>
<keyword evidence="2" id="KW-0238">DNA-binding</keyword>
<sequence>MKGKNKQTWLSYLESVKSNVYDSEEFQLTGFDDFINANGFAQSFFRHSVPFVYLLDYRTGLYINMSENFAGYKSECFLKEGVSHTLEIYQRDHLQLFNKEIFPDRLNILQNIPPENHKNYVFSYNWCVENRNGASEKLLQRSCFLSDKSGNPMFSMGMLININNFGNELPIVQTVDEININGTAAHQTIYKKVYHLNEEDKLLSKREKEVLLWMAEGLSSKLIADKLFISEHTVINHRRSMQDKTNTPNAVALVSFCIKNGLI</sequence>
<dbReference type="PANTHER" id="PTHR44688:SF16">
    <property type="entry name" value="DNA-BINDING TRANSCRIPTIONAL ACTIVATOR DEVR_DOSR"/>
    <property type="match status" value="1"/>
</dbReference>
<dbReference type="OrthoDB" id="1727128at2"/>
<dbReference type="PANTHER" id="PTHR44688">
    <property type="entry name" value="DNA-BINDING TRANSCRIPTIONAL ACTIVATOR DEVR_DOSR"/>
    <property type="match status" value="1"/>
</dbReference>
<dbReference type="STRING" id="485917.Phep_3241"/>
<organism evidence="5 6">
    <name type="scientific">Pedobacter heparinus (strain ATCC 13125 / DSM 2366 / CIP 104194 / JCM 7457 / NBRC 12017 / NCIMB 9290 / NRRL B-14731 / HIM 762-3)</name>
    <dbReference type="NCBI Taxonomy" id="485917"/>
    <lineage>
        <taxon>Bacteria</taxon>
        <taxon>Pseudomonadati</taxon>
        <taxon>Bacteroidota</taxon>
        <taxon>Sphingobacteriia</taxon>
        <taxon>Sphingobacteriales</taxon>
        <taxon>Sphingobacteriaceae</taxon>
        <taxon>Pedobacter</taxon>
    </lineage>
</organism>
<proteinExistence type="predicted"/>
<evidence type="ECO:0000256" key="1">
    <source>
        <dbReference type="ARBA" id="ARBA00023015"/>
    </source>
</evidence>
<dbReference type="InterPro" id="IPR036388">
    <property type="entry name" value="WH-like_DNA-bd_sf"/>
</dbReference>